<dbReference type="PANTHER" id="PTHR22899">
    <property type="entry name" value="CYCLIN-RELATED F-BOX FAMILY"/>
    <property type="match status" value="1"/>
</dbReference>
<dbReference type="InterPro" id="IPR053222">
    <property type="entry name" value="Zygotic_Embryogenesis-Asso"/>
</dbReference>
<dbReference type="Pfam" id="PF07735">
    <property type="entry name" value="FBA_2"/>
    <property type="match status" value="1"/>
</dbReference>
<dbReference type="PROSITE" id="PS50181">
    <property type="entry name" value="FBOX"/>
    <property type="match status" value="1"/>
</dbReference>
<dbReference type="GeneID" id="13183734"/>
<gene>
    <name evidence="2" type="ORF">CELE_F36H5.13</name>
    <name evidence="2 4" type="ORF">F36H5.13</name>
</gene>
<dbReference type="AlphaFoldDB" id="G4RXN1"/>
<evidence type="ECO:0000259" key="1">
    <source>
        <dbReference type="PROSITE" id="PS50181"/>
    </source>
</evidence>
<organism evidence="2 3">
    <name type="scientific">Caenorhabditis elegans</name>
    <dbReference type="NCBI Taxonomy" id="6239"/>
    <lineage>
        <taxon>Eukaryota</taxon>
        <taxon>Metazoa</taxon>
        <taxon>Ecdysozoa</taxon>
        <taxon>Nematoda</taxon>
        <taxon>Chromadorea</taxon>
        <taxon>Rhabditida</taxon>
        <taxon>Rhabditina</taxon>
        <taxon>Rhabditomorpha</taxon>
        <taxon>Rhabditoidea</taxon>
        <taxon>Rhabditidae</taxon>
        <taxon>Peloderinae</taxon>
        <taxon>Caenorhabditis</taxon>
    </lineage>
</organism>
<dbReference type="AGR" id="WB:WBGene00206519"/>
<dbReference type="RefSeq" id="NP_001254036.1">
    <property type="nucleotide sequence ID" value="NM_001267107.1"/>
</dbReference>
<dbReference type="InterPro" id="IPR012885">
    <property type="entry name" value="F-box_Sdz-33"/>
</dbReference>
<dbReference type="InterPro" id="IPR001810">
    <property type="entry name" value="F-box_dom"/>
</dbReference>
<accession>G4RXN1</accession>
<dbReference type="FunCoup" id="G4RXN1">
    <property type="interactions" value="811"/>
</dbReference>
<feature type="domain" description="F-box" evidence="1">
    <location>
        <begin position="3"/>
        <end position="49"/>
    </location>
</feature>
<evidence type="ECO:0000313" key="3">
    <source>
        <dbReference type="Proteomes" id="UP000001940"/>
    </source>
</evidence>
<dbReference type="KEGG" id="cel:CELE_F36H5.13"/>
<dbReference type="OrthoDB" id="5908594at2759"/>
<name>G4RXN1_CAEEL</name>
<dbReference type="WormBase" id="F36H5.13">
    <property type="protein sequence ID" value="CE46465"/>
    <property type="gene ID" value="WBGene00206519"/>
</dbReference>
<reference evidence="2 3" key="1">
    <citation type="journal article" date="1998" name="Science">
        <title>Genome sequence of the nematode C. elegans: a platform for investigating biology.</title>
        <authorList>
            <consortium name="The C. elegans sequencing consortium"/>
            <person name="Sulson J.E."/>
            <person name="Waterston R."/>
        </authorList>
    </citation>
    <scope>NUCLEOTIDE SEQUENCE [LARGE SCALE GENOMIC DNA]</scope>
    <source>
        <strain evidence="2 3">Bristol N2</strain>
    </source>
</reference>
<evidence type="ECO:0000313" key="4">
    <source>
        <dbReference type="WormBase" id="F36H5.13"/>
    </source>
</evidence>
<dbReference type="Pfam" id="PF00646">
    <property type="entry name" value="F-box"/>
    <property type="match status" value="1"/>
</dbReference>
<dbReference type="CTD" id="13183734"/>
<dbReference type="InParanoid" id="G4RXN1"/>
<evidence type="ECO:0000313" key="2">
    <source>
        <dbReference type="EMBL" id="CCD63741.1"/>
    </source>
</evidence>
<keyword evidence="3" id="KW-1185">Reference proteome</keyword>
<dbReference type="Bgee" id="WBGene00206519">
    <property type="expression patterns" value="Expressed in embryo and 3 other cell types or tissues"/>
</dbReference>
<dbReference type="Proteomes" id="UP000001940">
    <property type="component" value="Chromosome II"/>
</dbReference>
<sequence>MPPFPLLRLPSNVLSNVLRAMDPVAQFGISLLSERLKNLICSLQVFTTDVEIILRRSIELKIVPLFLVIGQTGQIEISSFTHFFLDNFIWIRPQMSTRNWIDHCLELTNNHRLNKLIVEAGDNQEIDMDGFYRSLIGLHIKTLELKGTYSRSIQLFGSLSNVDTIVLDVELVQTTDYQRMVVLNHTKLVETRTNRVKFSLNDLLASNASFLQFTNLRIPDTQLNLFLKHWIAGSNQRQEGFSLTKEHDEQSYNQSVILKGIETRPAVRRSEHHKFDEIFTLPQYSRTLDITNCDGVEATVYFGKSWLFNLGPVTNLCCMLVWG</sequence>
<dbReference type="PaxDb" id="6239-F36H5.13"/>
<dbReference type="HOGENOM" id="CLU_028840_1_3_1"/>
<dbReference type="EMBL" id="BX284602">
    <property type="protein sequence ID" value="CCD63741.1"/>
    <property type="molecule type" value="Genomic_DNA"/>
</dbReference>
<dbReference type="OMA" id="WIRPQMS"/>
<dbReference type="PhylomeDB" id="G4RXN1"/>
<dbReference type="PANTHER" id="PTHR22899:SF0">
    <property type="entry name" value="F-BOX ASSOCIATED DOMAIN-CONTAINING PROTEIN-RELATED"/>
    <property type="match status" value="1"/>
</dbReference>
<protein>
    <submittedName>
        <fullName evidence="2">F-box domain-containing protein</fullName>
    </submittedName>
</protein>
<proteinExistence type="predicted"/>